<proteinExistence type="predicted"/>
<dbReference type="CDD" id="cd17535">
    <property type="entry name" value="REC_NarL-like"/>
    <property type="match status" value="1"/>
</dbReference>
<dbReference type="CDD" id="cd06170">
    <property type="entry name" value="LuxR_C_like"/>
    <property type="match status" value="1"/>
</dbReference>
<evidence type="ECO:0000313" key="10">
    <source>
        <dbReference type="Proteomes" id="UP000198312"/>
    </source>
</evidence>
<evidence type="ECO:0000256" key="6">
    <source>
        <dbReference type="PROSITE-ProRule" id="PRU00169"/>
    </source>
</evidence>
<dbReference type="GO" id="GO:0000160">
    <property type="term" value="P:phosphorelay signal transduction system"/>
    <property type="evidence" value="ECO:0007669"/>
    <property type="project" value="InterPro"/>
</dbReference>
<evidence type="ECO:0000313" key="9">
    <source>
        <dbReference type="EMBL" id="ASK62279.1"/>
    </source>
</evidence>
<dbReference type="PANTHER" id="PTHR43214">
    <property type="entry name" value="TWO-COMPONENT RESPONSE REGULATOR"/>
    <property type="match status" value="1"/>
</dbReference>
<keyword evidence="2 6" id="KW-0597">Phosphoprotein</keyword>
<dbReference type="Proteomes" id="UP000198312">
    <property type="component" value="Chromosome"/>
</dbReference>
<accession>A0A220U2D1</accession>
<evidence type="ECO:0000256" key="5">
    <source>
        <dbReference type="ARBA" id="ARBA00023163"/>
    </source>
</evidence>
<protein>
    <submittedName>
        <fullName evidence="9">DNA-binding response regulator</fullName>
    </submittedName>
</protein>
<dbReference type="PRINTS" id="PR00038">
    <property type="entry name" value="HTHLUXR"/>
</dbReference>
<dbReference type="OrthoDB" id="9780153at2"/>
<dbReference type="Pfam" id="PF00072">
    <property type="entry name" value="Response_reg"/>
    <property type="match status" value="1"/>
</dbReference>
<evidence type="ECO:0000256" key="1">
    <source>
        <dbReference type="ARBA" id="ARBA00004496"/>
    </source>
</evidence>
<keyword evidence="5" id="KW-0804">Transcription</keyword>
<organism evidence="9 10">
    <name type="scientific">Virgibacillus phasianinus</name>
    <dbReference type="NCBI Taxonomy" id="2017483"/>
    <lineage>
        <taxon>Bacteria</taxon>
        <taxon>Bacillati</taxon>
        <taxon>Bacillota</taxon>
        <taxon>Bacilli</taxon>
        <taxon>Bacillales</taxon>
        <taxon>Bacillaceae</taxon>
        <taxon>Virgibacillus</taxon>
    </lineage>
</organism>
<sequence>MIHVLLVEDQQLFREGIKALIHHEEDLEVVGMAETADDSFRLIEEKQPHVVLMDLHIAGIDGVKATRYIKDHYPGTKVILLTTYVEEDLIIAGLNADADGFLFKNLNATKLIQAIRDAFYGDMVISGQAARILARRIRHNMYNKKQILARKLEHRSIYLTEKELDIAYLMMEGKANKVIAEYMYLSEGTIKNYISDIYTKVNMRRRSKVIEYFRGFFH</sequence>
<dbReference type="Pfam" id="PF00196">
    <property type="entry name" value="GerE"/>
    <property type="match status" value="1"/>
</dbReference>
<dbReference type="AlphaFoldDB" id="A0A220U2D1"/>
<dbReference type="KEGG" id="vil:CFK37_08955"/>
<evidence type="ECO:0000256" key="3">
    <source>
        <dbReference type="ARBA" id="ARBA00023015"/>
    </source>
</evidence>
<evidence type="ECO:0000256" key="4">
    <source>
        <dbReference type="ARBA" id="ARBA00023125"/>
    </source>
</evidence>
<evidence type="ECO:0000259" key="8">
    <source>
        <dbReference type="PROSITE" id="PS50110"/>
    </source>
</evidence>
<dbReference type="SMART" id="SM00448">
    <property type="entry name" value="REC"/>
    <property type="match status" value="1"/>
</dbReference>
<dbReference type="InterPro" id="IPR039420">
    <property type="entry name" value="WalR-like"/>
</dbReference>
<gene>
    <name evidence="9" type="ORF">CFK37_08955</name>
</gene>
<dbReference type="PANTHER" id="PTHR43214:SF43">
    <property type="entry name" value="TWO-COMPONENT RESPONSE REGULATOR"/>
    <property type="match status" value="1"/>
</dbReference>
<dbReference type="SUPFAM" id="SSF46894">
    <property type="entry name" value="C-terminal effector domain of the bipartite response regulators"/>
    <property type="match status" value="1"/>
</dbReference>
<dbReference type="Gene3D" id="3.40.50.2300">
    <property type="match status" value="1"/>
</dbReference>
<keyword evidence="10" id="KW-1185">Reference proteome</keyword>
<dbReference type="SUPFAM" id="SSF52172">
    <property type="entry name" value="CheY-like"/>
    <property type="match status" value="1"/>
</dbReference>
<dbReference type="GO" id="GO:0005737">
    <property type="term" value="C:cytoplasm"/>
    <property type="evidence" value="ECO:0007669"/>
    <property type="project" value="UniProtKB-SubCell"/>
</dbReference>
<feature type="modified residue" description="4-aspartylphosphate" evidence="6">
    <location>
        <position position="54"/>
    </location>
</feature>
<dbReference type="PROSITE" id="PS50110">
    <property type="entry name" value="RESPONSE_REGULATORY"/>
    <property type="match status" value="1"/>
</dbReference>
<dbReference type="InterPro" id="IPR001789">
    <property type="entry name" value="Sig_transdc_resp-reg_receiver"/>
</dbReference>
<dbReference type="RefSeq" id="WP_089061539.1">
    <property type="nucleotide sequence ID" value="NZ_CP022315.1"/>
</dbReference>
<dbReference type="GO" id="GO:0003677">
    <property type="term" value="F:DNA binding"/>
    <property type="evidence" value="ECO:0007669"/>
    <property type="project" value="UniProtKB-KW"/>
</dbReference>
<dbReference type="EMBL" id="CP022315">
    <property type="protein sequence ID" value="ASK62279.1"/>
    <property type="molecule type" value="Genomic_DNA"/>
</dbReference>
<reference evidence="9 10" key="1">
    <citation type="submission" date="2017-07" db="EMBL/GenBank/DDBJ databases">
        <title>Virgibacillus sp. LM2416.</title>
        <authorList>
            <person name="Tak E.J."/>
            <person name="Bae J.-W."/>
        </authorList>
    </citation>
    <scope>NUCLEOTIDE SEQUENCE [LARGE SCALE GENOMIC DNA]</scope>
    <source>
        <strain evidence="9 10">LM2416</strain>
    </source>
</reference>
<dbReference type="SMART" id="SM00421">
    <property type="entry name" value="HTH_LUXR"/>
    <property type="match status" value="1"/>
</dbReference>
<feature type="domain" description="HTH luxR-type" evidence="7">
    <location>
        <begin position="152"/>
        <end position="217"/>
    </location>
</feature>
<dbReference type="PROSITE" id="PS50043">
    <property type="entry name" value="HTH_LUXR_2"/>
    <property type="match status" value="1"/>
</dbReference>
<evidence type="ECO:0000259" key="7">
    <source>
        <dbReference type="PROSITE" id="PS50043"/>
    </source>
</evidence>
<dbReference type="InterPro" id="IPR011006">
    <property type="entry name" value="CheY-like_superfamily"/>
</dbReference>
<dbReference type="InterPro" id="IPR016032">
    <property type="entry name" value="Sig_transdc_resp-reg_C-effctor"/>
</dbReference>
<comment type="subcellular location">
    <subcellularLocation>
        <location evidence="1">Cytoplasm</location>
    </subcellularLocation>
</comment>
<dbReference type="InterPro" id="IPR058245">
    <property type="entry name" value="NreC/VraR/RcsB-like_REC"/>
</dbReference>
<name>A0A220U2D1_9BACI</name>
<feature type="domain" description="Response regulatory" evidence="8">
    <location>
        <begin position="3"/>
        <end position="119"/>
    </location>
</feature>
<keyword evidence="3" id="KW-0805">Transcription regulation</keyword>
<keyword evidence="4 9" id="KW-0238">DNA-binding</keyword>
<dbReference type="InterPro" id="IPR000792">
    <property type="entry name" value="Tscrpt_reg_LuxR_C"/>
</dbReference>
<evidence type="ECO:0000256" key="2">
    <source>
        <dbReference type="ARBA" id="ARBA00022553"/>
    </source>
</evidence>
<dbReference type="GO" id="GO:0006355">
    <property type="term" value="P:regulation of DNA-templated transcription"/>
    <property type="evidence" value="ECO:0007669"/>
    <property type="project" value="InterPro"/>
</dbReference>